<reference evidence="1" key="1">
    <citation type="submission" date="2019-10" db="EMBL/GenBank/DDBJ databases">
        <title>Conservation and host-specific expression of non-tandemly repeated heterogenous ribosome RNA gene in arbuscular mycorrhizal fungi.</title>
        <authorList>
            <person name="Maeda T."/>
            <person name="Kobayashi Y."/>
            <person name="Nakagawa T."/>
            <person name="Ezawa T."/>
            <person name="Yamaguchi K."/>
            <person name="Bino T."/>
            <person name="Nishimoto Y."/>
            <person name="Shigenobu S."/>
            <person name="Kawaguchi M."/>
        </authorList>
    </citation>
    <scope>NUCLEOTIDE SEQUENCE</scope>
    <source>
        <strain evidence="1">HR1</strain>
    </source>
</reference>
<proteinExistence type="predicted"/>
<dbReference type="Proteomes" id="UP000615446">
    <property type="component" value="Unassembled WGS sequence"/>
</dbReference>
<protein>
    <submittedName>
        <fullName evidence="1">Uncharacterized protein</fullName>
    </submittedName>
</protein>
<gene>
    <name evidence="1" type="ORF">RCL2_002250600</name>
</gene>
<evidence type="ECO:0000313" key="1">
    <source>
        <dbReference type="EMBL" id="GES95842.1"/>
    </source>
</evidence>
<organism evidence="1 2">
    <name type="scientific">Rhizophagus clarus</name>
    <dbReference type="NCBI Taxonomy" id="94130"/>
    <lineage>
        <taxon>Eukaryota</taxon>
        <taxon>Fungi</taxon>
        <taxon>Fungi incertae sedis</taxon>
        <taxon>Mucoromycota</taxon>
        <taxon>Glomeromycotina</taxon>
        <taxon>Glomeromycetes</taxon>
        <taxon>Glomerales</taxon>
        <taxon>Glomeraceae</taxon>
        <taxon>Rhizophagus</taxon>
    </lineage>
</organism>
<evidence type="ECO:0000313" key="2">
    <source>
        <dbReference type="Proteomes" id="UP000615446"/>
    </source>
</evidence>
<sequence>MPLDNYRSLLVSNDIIRRHHQRIRIRRRIINGSHRYIITNNANTFSSLITQLPPQNPQVMNNPFENQLFNGISNF</sequence>
<dbReference type="EMBL" id="BLAL01000246">
    <property type="protein sequence ID" value="GES95842.1"/>
    <property type="molecule type" value="Genomic_DNA"/>
</dbReference>
<dbReference type="AlphaFoldDB" id="A0A8H3QY64"/>
<name>A0A8H3QY64_9GLOM</name>
<comment type="caution">
    <text evidence="1">The sequence shown here is derived from an EMBL/GenBank/DDBJ whole genome shotgun (WGS) entry which is preliminary data.</text>
</comment>
<accession>A0A8H3QY64</accession>